<sequence length="110" mass="11998">MKIIADQLISNDSKKIWNTIKSYTGNSFQIISDGPVNVLWSDISQALTETPNKKAPGADGVTSEVWKLVMAEPIPTSPLAKLIQKIINIMYDTGDIPKFLEASTVAPVPK</sequence>
<dbReference type="AlphaFoldDB" id="A0A1R1XP33"/>
<evidence type="ECO:0000313" key="1">
    <source>
        <dbReference type="EMBL" id="OMJ16380.1"/>
    </source>
</evidence>
<name>A0A1R1XP33_9FUNG</name>
<keyword evidence="2" id="KW-1185">Reference proteome</keyword>
<evidence type="ECO:0000313" key="2">
    <source>
        <dbReference type="Proteomes" id="UP000187429"/>
    </source>
</evidence>
<dbReference type="EMBL" id="LSSM01003922">
    <property type="protein sequence ID" value="OMJ16380.1"/>
    <property type="molecule type" value="Genomic_DNA"/>
</dbReference>
<comment type="caution">
    <text evidence="1">The sequence shown here is derived from an EMBL/GenBank/DDBJ whole genome shotgun (WGS) entry which is preliminary data.</text>
</comment>
<reference evidence="2" key="1">
    <citation type="submission" date="2017-01" db="EMBL/GenBank/DDBJ databases">
        <authorList>
            <person name="Wang Y."/>
            <person name="White M."/>
            <person name="Kvist S."/>
            <person name="Moncalvo J.-M."/>
        </authorList>
    </citation>
    <scope>NUCLEOTIDE SEQUENCE [LARGE SCALE GENOMIC DNA]</scope>
    <source>
        <strain evidence="2">ID-206-W2</strain>
    </source>
</reference>
<proteinExistence type="predicted"/>
<accession>A0A1R1XP33</accession>
<protein>
    <submittedName>
        <fullName evidence="1">Uncharacterized protein</fullName>
    </submittedName>
</protein>
<dbReference type="Proteomes" id="UP000187429">
    <property type="component" value="Unassembled WGS sequence"/>
</dbReference>
<dbReference type="OrthoDB" id="3067660at2759"/>
<gene>
    <name evidence="1" type="ORF">AYI69_g7859</name>
</gene>
<organism evidence="1 2">
    <name type="scientific">Smittium culicis</name>
    <dbReference type="NCBI Taxonomy" id="133412"/>
    <lineage>
        <taxon>Eukaryota</taxon>
        <taxon>Fungi</taxon>
        <taxon>Fungi incertae sedis</taxon>
        <taxon>Zoopagomycota</taxon>
        <taxon>Kickxellomycotina</taxon>
        <taxon>Harpellomycetes</taxon>
        <taxon>Harpellales</taxon>
        <taxon>Legeriomycetaceae</taxon>
        <taxon>Smittium</taxon>
    </lineage>
</organism>